<dbReference type="Pfam" id="PF16666">
    <property type="entry name" value="MAGI_u5"/>
    <property type="match status" value="1"/>
</dbReference>
<dbReference type="SUPFAM" id="SSF50156">
    <property type="entry name" value="PDZ domain-like"/>
    <property type="match status" value="5"/>
</dbReference>
<dbReference type="CDD" id="cd06733">
    <property type="entry name" value="PDZ3_MAGI-1_3-like"/>
    <property type="match status" value="1"/>
</dbReference>
<feature type="region of interest" description="Disordered" evidence="5">
    <location>
        <begin position="264"/>
        <end position="283"/>
    </location>
</feature>
<dbReference type="PROSITE" id="PS50052">
    <property type="entry name" value="GUANYLATE_KINASE_2"/>
    <property type="match status" value="1"/>
</dbReference>
<feature type="region of interest" description="Disordered" evidence="5">
    <location>
        <begin position="676"/>
        <end position="719"/>
    </location>
</feature>
<dbReference type="SMART" id="SM00072">
    <property type="entry name" value="GuKc"/>
    <property type="match status" value="1"/>
</dbReference>
<name>A0A8V5GKR4_MELUD</name>
<dbReference type="Gene3D" id="2.30.42.10">
    <property type="match status" value="5"/>
</dbReference>
<dbReference type="SUPFAM" id="SSF52540">
    <property type="entry name" value="P-loop containing nucleoside triphosphate hydrolases"/>
    <property type="match status" value="1"/>
</dbReference>
<dbReference type="Gene3D" id="2.20.70.10">
    <property type="match status" value="1"/>
</dbReference>
<dbReference type="FunFam" id="2.30.42.10:FF:000005">
    <property type="entry name" value="Membrane associated guanylate kinase, WW and PDZ domain containing 1"/>
    <property type="match status" value="1"/>
</dbReference>
<dbReference type="FunFam" id="3.30.63.10:FF:000003">
    <property type="entry name" value="Membrane-associated guanylate kinase, WW and PDZ domain-containing protein 3 isoform 1"/>
    <property type="match status" value="1"/>
</dbReference>
<feature type="compositionally biased region" description="Basic and acidic residues" evidence="5">
    <location>
        <begin position="1156"/>
        <end position="1234"/>
    </location>
</feature>
<feature type="compositionally biased region" description="Polar residues" evidence="5">
    <location>
        <begin position="1006"/>
        <end position="1018"/>
    </location>
</feature>
<feature type="compositionally biased region" description="Polar residues" evidence="5">
    <location>
        <begin position="199"/>
        <end position="208"/>
    </location>
</feature>
<organism evidence="6 7">
    <name type="scientific">Melopsittacus undulatus</name>
    <name type="common">Budgerigar</name>
    <name type="synonym">Psittacus undulatus</name>
    <dbReference type="NCBI Taxonomy" id="13146"/>
    <lineage>
        <taxon>Eukaryota</taxon>
        <taxon>Metazoa</taxon>
        <taxon>Chordata</taxon>
        <taxon>Craniata</taxon>
        <taxon>Vertebrata</taxon>
        <taxon>Euteleostomi</taxon>
        <taxon>Archelosauria</taxon>
        <taxon>Archosauria</taxon>
        <taxon>Dinosauria</taxon>
        <taxon>Saurischia</taxon>
        <taxon>Theropoda</taxon>
        <taxon>Coelurosauria</taxon>
        <taxon>Aves</taxon>
        <taxon>Neognathae</taxon>
        <taxon>Neoaves</taxon>
        <taxon>Telluraves</taxon>
        <taxon>Australaves</taxon>
        <taxon>Psittaciformes</taxon>
        <taxon>Psittaculidae</taxon>
        <taxon>Melopsittacus</taxon>
    </lineage>
</organism>
<reference evidence="6" key="2">
    <citation type="submission" date="2025-08" db="UniProtKB">
        <authorList>
            <consortium name="Ensembl"/>
        </authorList>
    </citation>
    <scope>IDENTIFICATION</scope>
</reference>
<evidence type="ECO:0000256" key="4">
    <source>
        <dbReference type="ARBA" id="ARBA00023136"/>
    </source>
</evidence>
<feature type="region of interest" description="Disordered" evidence="5">
    <location>
        <begin position="876"/>
        <end position="904"/>
    </location>
</feature>
<feature type="compositionally biased region" description="Basic and acidic residues" evidence="5">
    <location>
        <begin position="1079"/>
        <end position="1101"/>
    </location>
</feature>
<feature type="compositionally biased region" description="Polar residues" evidence="5">
    <location>
        <begin position="267"/>
        <end position="282"/>
    </location>
</feature>
<dbReference type="AlphaFoldDB" id="A0A8V5GKR4"/>
<keyword evidence="3" id="KW-0677">Repeat</keyword>
<feature type="compositionally biased region" description="Low complexity" evidence="5">
    <location>
        <begin position="698"/>
        <end position="708"/>
    </location>
</feature>
<evidence type="ECO:0000256" key="1">
    <source>
        <dbReference type="ARBA" id="ARBA00004170"/>
    </source>
</evidence>
<keyword evidence="2" id="KW-0597">Phosphoprotein</keyword>
<feature type="region of interest" description="Disordered" evidence="5">
    <location>
        <begin position="227"/>
        <end position="253"/>
    </location>
</feature>
<dbReference type="Pfam" id="PF00625">
    <property type="entry name" value="Guanylate_kin"/>
    <property type="match status" value="1"/>
</dbReference>
<dbReference type="CDD" id="cd00201">
    <property type="entry name" value="WW"/>
    <property type="match status" value="1"/>
</dbReference>
<feature type="compositionally biased region" description="Low complexity" evidence="5">
    <location>
        <begin position="876"/>
        <end position="886"/>
    </location>
</feature>
<dbReference type="FunFam" id="2.30.42.10:FF:000042">
    <property type="entry name" value="Membrane-associated guanylate kinase, WW and PDZ domain-containing protein 3 isoform 1"/>
    <property type="match status" value="1"/>
</dbReference>
<keyword evidence="4" id="KW-0472">Membrane</keyword>
<reference evidence="6" key="3">
    <citation type="submission" date="2025-09" db="UniProtKB">
        <authorList>
            <consortium name="Ensembl"/>
        </authorList>
    </citation>
    <scope>IDENTIFICATION</scope>
</reference>
<dbReference type="FunFam" id="2.30.42.10:FF:000015">
    <property type="entry name" value="Membrane associated guanylate kinase, WW and PDZ domain containing 1"/>
    <property type="match status" value="1"/>
</dbReference>
<dbReference type="SUPFAM" id="SSF51045">
    <property type="entry name" value="WW domain"/>
    <property type="match status" value="1"/>
</dbReference>
<dbReference type="InterPro" id="IPR020590">
    <property type="entry name" value="Guanylate_kinase_CS"/>
</dbReference>
<dbReference type="InterPro" id="IPR036020">
    <property type="entry name" value="WW_dom_sf"/>
</dbReference>
<dbReference type="InterPro" id="IPR036034">
    <property type="entry name" value="PDZ_sf"/>
</dbReference>
<evidence type="ECO:0000256" key="3">
    <source>
        <dbReference type="ARBA" id="ARBA00022737"/>
    </source>
</evidence>
<dbReference type="InterPro" id="IPR008145">
    <property type="entry name" value="GK/Ca_channel_bsu"/>
</dbReference>
<evidence type="ECO:0000256" key="2">
    <source>
        <dbReference type="ARBA" id="ARBA00022553"/>
    </source>
</evidence>
<dbReference type="GO" id="GO:0005737">
    <property type="term" value="C:cytoplasm"/>
    <property type="evidence" value="ECO:0007669"/>
    <property type="project" value="TreeGrafter"/>
</dbReference>
<dbReference type="InterPro" id="IPR001478">
    <property type="entry name" value="PDZ"/>
</dbReference>
<dbReference type="CDD" id="cd06732">
    <property type="entry name" value="PDZ2_MAGI-1_3-like"/>
    <property type="match status" value="1"/>
</dbReference>
<dbReference type="CDD" id="cd06730">
    <property type="entry name" value="PDZ0_MAGI-1_3-like"/>
    <property type="match status" value="1"/>
</dbReference>
<gene>
    <name evidence="6" type="primary">LOC101881422</name>
</gene>
<dbReference type="Proteomes" id="UP000694405">
    <property type="component" value="Chromosome 9"/>
</dbReference>
<evidence type="ECO:0000313" key="6">
    <source>
        <dbReference type="Ensembl" id="ENSMUNP00000026298.1"/>
    </source>
</evidence>
<dbReference type="PROSITE" id="PS50106">
    <property type="entry name" value="PDZ"/>
    <property type="match status" value="5"/>
</dbReference>
<protein>
    <submittedName>
        <fullName evidence="6">Uncharacterized protein</fullName>
    </submittedName>
</protein>
<reference evidence="6" key="1">
    <citation type="submission" date="2020-03" db="EMBL/GenBank/DDBJ databases">
        <title>Melopsittacus undulatus (budgerigar) genome, bMelUnd1, maternal haplotype with Z.</title>
        <authorList>
            <person name="Gedman G."/>
            <person name="Mountcastle J."/>
            <person name="Haase B."/>
            <person name="Formenti G."/>
            <person name="Wright T."/>
            <person name="Apodaca J."/>
            <person name="Pelan S."/>
            <person name="Chow W."/>
            <person name="Rhie A."/>
            <person name="Howe K."/>
            <person name="Fedrigo O."/>
            <person name="Jarvis E.D."/>
        </authorList>
    </citation>
    <scope>NUCLEOTIDE SEQUENCE [LARGE SCALE GENOMIC DNA]</scope>
</reference>
<dbReference type="InterPro" id="IPR008144">
    <property type="entry name" value="Guanylate_kin-like_dom"/>
</dbReference>
<dbReference type="FunFam" id="2.30.42.10:FF:000006">
    <property type="entry name" value="Membrane associated guanylate kinase, WW and PDZ domain containing 1"/>
    <property type="match status" value="1"/>
</dbReference>
<dbReference type="PROSITE" id="PS01159">
    <property type="entry name" value="WW_DOMAIN_1"/>
    <property type="match status" value="1"/>
</dbReference>
<dbReference type="Pfam" id="PF16663">
    <property type="entry name" value="MAGI_u1"/>
    <property type="match status" value="1"/>
</dbReference>
<feature type="region of interest" description="Disordered" evidence="5">
    <location>
        <begin position="994"/>
        <end position="1234"/>
    </location>
</feature>
<feature type="region of interest" description="Disordered" evidence="5">
    <location>
        <begin position="199"/>
        <end position="218"/>
    </location>
</feature>
<dbReference type="PROSITE" id="PS50020">
    <property type="entry name" value="WW_DOMAIN_2"/>
    <property type="match status" value="1"/>
</dbReference>
<dbReference type="GO" id="GO:0005911">
    <property type="term" value="C:cell-cell junction"/>
    <property type="evidence" value="ECO:0007669"/>
    <property type="project" value="TreeGrafter"/>
</dbReference>
<sequence length="1234" mass="138583">MSRVVQKKNHWAGRVRLCSLTRGPGGQLGFTLLGGAEHGEFPYAGAVAGDGEAALSEGELLLEVQGVRVSGLPRYDVLEVIRSCKDPIVVKAVRQGSRLNKDLRHYLNQRFQKGSPDHDLQQTIRDNLYRHAVPCTTRPPREGEVPGVDYNFLTVEEFLELERSGTLLEVGTYEGNYYGTPKPPSQPLSGKVTSTDALQNLQSGSKQSTPKRTKSYNDMQNAGIVHTENEEEDDVPEMSSSFTAASGDQDEHNPHIIRETAPPSVIDSHTNVPTTEPSQNLPQYLPPSAEDNLGPLPENWEMAYTESGEVYFIDHNTKTTSWLDPRCLNKQQKPLEECEDDGFPNLLFSFVSSHINRKTQYENPVLEAKRKKQLEQQQQPPEGWHHRGCDGWGFQEGTCPPSLGSTIKHCYVPVYRFFQTSYTGKPFFTRNPSELKGKFIHTKLRKSSRGFGFTVVGGDEPDEFLQIKSLVLDGPAALDGKMETGDVIVSVNDTCVLGHTHAQVVKIFQSIPIGASVDLELCRGYPLPFDPDDPNTSLVTSVAILDKEPIIVNGQENYDSPASHSSKTGKVNGTKEARPSSPAEVSSNGPHGYPNDTVSLASSIATQPELITVHIVKGPMGFGVKQIVDSPRCRGLKEGDLIVEVNKKNVQSLTHNQVVDMLIECPKGSEVTLLVQRGGLPVPKKSPKSQPLERKDSQNSSQHSVSSHRSGHTASPAHSTQVLPDYTAAEAPAADQPDGAGQKKPDPFKIWAQSRSMYESRLPDYQEQDIFLWRKETGFGFRILGGNEPGEPIYIGHIVPLGAADADGRLRSGDELICVDGTPVVGKSHQLVVQLMQQAAKQGHVNLTVRRKVVYTESSNATLLTNAEKIATITTTHTPQQIPQETRNNTKPKQESQFDFKPPQAAQDQDFYTVELERGAKGFGFSLRGGREYNMDLYVLRLAEDGPAERCGKMRIGDEILEINGETTKNMKHARAIELIKNGGRRVRLFLKRGDGSVPEYDPSSDRNSPATGSQNVSEMKPMPSDRRQHPSSESSYPPDLHKSSQHVDKRTYVRDLKGSREFSRHPNEHHTWNGTSKTNDHVPGRRTERSPEKRHERQPERAVVNGQKRRSPEKRREGTRSADNTLERRERHERRRDLSPERRRERSPNRRRRSLERLTEPRRSPDRRRENSLDRRAKSSDRRRERSPDRRLREERVTHREREDPGWKHEPSRRHPPEQRRRPYKECSTDLSI</sequence>
<evidence type="ECO:0000256" key="5">
    <source>
        <dbReference type="SAM" id="MobiDB-lite"/>
    </source>
</evidence>
<feature type="compositionally biased region" description="Basic and acidic residues" evidence="5">
    <location>
        <begin position="1040"/>
        <end position="1072"/>
    </location>
</feature>
<comment type="subcellular location">
    <subcellularLocation>
        <location evidence="1">Membrane</location>
        <topology evidence="1">Peripheral membrane protein</topology>
    </subcellularLocation>
</comment>
<dbReference type="InterPro" id="IPR027417">
    <property type="entry name" value="P-loop_NTPase"/>
</dbReference>
<dbReference type="Pfam" id="PF00397">
    <property type="entry name" value="WW"/>
    <property type="match status" value="1"/>
</dbReference>
<feature type="compositionally biased region" description="Polar residues" evidence="5">
    <location>
        <begin position="555"/>
        <end position="571"/>
    </location>
</feature>
<feature type="compositionally biased region" description="Basic and acidic residues" evidence="5">
    <location>
        <begin position="1115"/>
        <end position="1149"/>
    </location>
</feature>
<dbReference type="SMART" id="SM00456">
    <property type="entry name" value="WW"/>
    <property type="match status" value="1"/>
</dbReference>
<dbReference type="Pfam" id="PF00595">
    <property type="entry name" value="PDZ"/>
    <property type="match status" value="4"/>
</dbReference>
<dbReference type="SMART" id="SM00228">
    <property type="entry name" value="PDZ"/>
    <property type="match status" value="5"/>
</dbReference>
<dbReference type="PANTHER" id="PTHR10316">
    <property type="entry name" value="MEMBRANE ASSOCIATED GUANYLATE KINASE-RELATED"/>
    <property type="match status" value="1"/>
</dbReference>
<keyword evidence="7" id="KW-1185">Reference proteome</keyword>
<dbReference type="GO" id="GO:0016020">
    <property type="term" value="C:membrane"/>
    <property type="evidence" value="ECO:0007669"/>
    <property type="project" value="UniProtKB-SubCell"/>
</dbReference>
<dbReference type="CDD" id="cd06735">
    <property type="entry name" value="PDZ5_MAGI-1_3-like"/>
    <property type="match status" value="1"/>
</dbReference>
<proteinExistence type="predicted"/>
<dbReference type="GO" id="GO:0007165">
    <property type="term" value="P:signal transduction"/>
    <property type="evidence" value="ECO:0007669"/>
    <property type="project" value="TreeGrafter"/>
</dbReference>
<dbReference type="FunFam" id="2.20.70.10:FF:000002">
    <property type="entry name" value="Membrane-associated guanylate kinase, WW and PDZ domain-containing protein 3 isoform 1"/>
    <property type="match status" value="1"/>
</dbReference>
<dbReference type="FunFam" id="2.30.42.10:FF:000103">
    <property type="entry name" value="membrane-associated guanylate kinase, WW and PDZ domain-containing protein 1 isoform X2"/>
    <property type="match status" value="1"/>
</dbReference>
<dbReference type="PROSITE" id="PS00856">
    <property type="entry name" value="GUANYLATE_KINASE_1"/>
    <property type="match status" value="1"/>
</dbReference>
<feature type="region of interest" description="Disordered" evidence="5">
    <location>
        <begin position="555"/>
        <end position="598"/>
    </location>
</feature>
<dbReference type="Ensembl" id="ENSMUNT00000026978.1">
    <property type="protein sequence ID" value="ENSMUNP00000026298.1"/>
    <property type="gene ID" value="ENSMUNG00000015324.2"/>
</dbReference>
<dbReference type="InterPro" id="IPR001202">
    <property type="entry name" value="WW_dom"/>
</dbReference>
<evidence type="ECO:0000313" key="7">
    <source>
        <dbReference type="Proteomes" id="UP000694405"/>
    </source>
</evidence>
<dbReference type="CDD" id="cd06731">
    <property type="entry name" value="PDZ1_MAGI-1_3-like"/>
    <property type="match status" value="1"/>
</dbReference>
<dbReference type="PANTHER" id="PTHR10316:SF12">
    <property type="entry name" value="MEMBRANE-ASSOCIATED GUANYLATE KINASE, WW AND PDZ DOMAIN-CONTAINING PROTEIN 1"/>
    <property type="match status" value="1"/>
</dbReference>
<dbReference type="Gene3D" id="3.30.63.10">
    <property type="entry name" value="Guanylate Kinase phosphate binding domain"/>
    <property type="match status" value="1"/>
</dbReference>
<accession>A0A8V5GKR4</accession>